<dbReference type="Gene3D" id="3.90.190.20">
    <property type="entry name" value="Mur ligase, C-terminal domain"/>
    <property type="match status" value="1"/>
</dbReference>
<comment type="similarity">
    <text evidence="1 10">Belongs to the folylpolyglutamate synthase family.</text>
</comment>
<evidence type="ECO:0000313" key="14">
    <source>
        <dbReference type="Proteomes" id="UP001596142"/>
    </source>
</evidence>
<dbReference type="PROSITE" id="PS01011">
    <property type="entry name" value="FOLYLPOLYGLU_SYNT_1"/>
    <property type="match status" value="1"/>
</dbReference>
<evidence type="ECO:0000256" key="10">
    <source>
        <dbReference type="PIRNR" id="PIRNR001563"/>
    </source>
</evidence>
<dbReference type="InterPro" id="IPR004101">
    <property type="entry name" value="Mur_ligase_C"/>
</dbReference>
<gene>
    <name evidence="13" type="ORF">ACFPU1_07740</name>
</gene>
<dbReference type="Pfam" id="PF08245">
    <property type="entry name" value="Mur_ligase_M"/>
    <property type="match status" value="1"/>
</dbReference>
<comment type="catalytic activity">
    <reaction evidence="9">
        <text>(6S)-5,6,7,8-tetrahydrofolyl-(gamma-L-Glu)(n) + L-glutamate + ATP = (6S)-5,6,7,8-tetrahydrofolyl-(gamma-L-Glu)(n+1) + ADP + phosphate + H(+)</text>
        <dbReference type="Rhea" id="RHEA:10580"/>
        <dbReference type="Rhea" id="RHEA-COMP:14738"/>
        <dbReference type="Rhea" id="RHEA-COMP:14740"/>
        <dbReference type="ChEBI" id="CHEBI:15378"/>
        <dbReference type="ChEBI" id="CHEBI:29985"/>
        <dbReference type="ChEBI" id="CHEBI:30616"/>
        <dbReference type="ChEBI" id="CHEBI:43474"/>
        <dbReference type="ChEBI" id="CHEBI:141005"/>
        <dbReference type="ChEBI" id="CHEBI:456216"/>
        <dbReference type="EC" id="6.3.2.17"/>
    </reaction>
</comment>
<dbReference type="InterPro" id="IPR036565">
    <property type="entry name" value="Mur-like_cat_sf"/>
</dbReference>
<keyword evidence="3 10" id="KW-0436">Ligase</keyword>
<sequence length="426" mass="47420">MNTYEEAKEWLHSLVPLGIKPGLERVNYMLDALGNPERSIKSIQVGGTNGKGSTVTFLRYMMNEAGLEVGTFTSPYITHFRERISVNGHSISKEDFLEYAAAVKPLTEQLATTPLGAPTEFEVLTVIAALYFAKKAYPDVVIWEVGLGGRFDSTTAMHPMVSVITNVGHDHQHILGETIPEIAKEKAGIVKSGVPLVTCEEKPEALAIFKETVEQNRTKMYTLGKEFFINNNNEAETGSSFSFSSMFKHYPELRVEMEGEHQVKNAAAALMAIGYLKMFYALPVDDDHISNGLKKANWPGRFEIIQEKPSIILDGAHNKEGMESLAKALNRRYPDKTVHIIFAMTKEKNAYELLLPLSSLRIGSAFAAPFDFPRAASPAEIKKKSPFEMREVPNWQTAMEEAKKSASMNDVIVICGSLYFISEIKQ</sequence>
<dbReference type="InterPro" id="IPR013221">
    <property type="entry name" value="Mur_ligase_cen"/>
</dbReference>
<dbReference type="SUPFAM" id="SSF53244">
    <property type="entry name" value="MurD-like peptide ligases, peptide-binding domain"/>
    <property type="match status" value="1"/>
</dbReference>
<organism evidence="13 14">
    <name type="scientific">Thalassorhabdus alkalitolerans</name>
    <dbReference type="NCBI Taxonomy" id="2282697"/>
    <lineage>
        <taxon>Bacteria</taxon>
        <taxon>Bacillati</taxon>
        <taxon>Bacillota</taxon>
        <taxon>Bacilli</taxon>
        <taxon>Bacillales</taxon>
        <taxon>Bacillaceae</taxon>
        <taxon>Thalassorhabdus</taxon>
    </lineage>
</organism>
<dbReference type="EC" id="6.3.2.17" evidence="2"/>
<dbReference type="InterPro" id="IPR036615">
    <property type="entry name" value="Mur_ligase_C_dom_sf"/>
</dbReference>
<dbReference type="InterPro" id="IPR018109">
    <property type="entry name" value="Folylpolyglutamate_synth_CS"/>
</dbReference>
<protein>
    <recommendedName>
        <fullName evidence="2">tetrahydrofolate synthase</fullName>
        <ecNumber evidence="2">6.3.2.17</ecNumber>
    </recommendedName>
    <alternativeName>
        <fullName evidence="8">Tetrahydrofolylpolyglutamate synthase</fullName>
    </alternativeName>
</protein>
<evidence type="ECO:0000313" key="13">
    <source>
        <dbReference type="EMBL" id="MFC5712670.1"/>
    </source>
</evidence>
<reference evidence="14" key="1">
    <citation type="journal article" date="2019" name="Int. J. Syst. Evol. Microbiol.">
        <title>The Global Catalogue of Microorganisms (GCM) 10K type strain sequencing project: providing services to taxonomists for standard genome sequencing and annotation.</title>
        <authorList>
            <consortium name="The Broad Institute Genomics Platform"/>
            <consortium name="The Broad Institute Genome Sequencing Center for Infectious Disease"/>
            <person name="Wu L."/>
            <person name="Ma J."/>
        </authorList>
    </citation>
    <scope>NUCLEOTIDE SEQUENCE [LARGE SCALE GENOMIC DNA]</scope>
    <source>
        <strain evidence="14">CECT 7184</strain>
    </source>
</reference>
<evidence type="ECO:0000256" key="5">
    <source>
        <dbReference type="ARBA" id="ARBA00022741"/>
    </source>
</evidence>
<dbReference type="SUPFAM" id="SSF53623">
    <property type="entry name" value="MurD-like peptide ligases, catalytic domain"/>
    <property type="match status" value="1"/>
</dbReference>
<dbReference type="PANTHER" id="PTHR11136:SF0">
    <property type="entry name" value="DIHYDROFOLATE SYNTHETASE-RELATED"/>
    <property type="match status" value="1"/>
</dbReference>
<evidence type="ECO:0000259" key="11">
    <source>
        <dbReference type="Pfam" id="PF02875"/>
    </source>
</evidence>
<evidence type="ECO:0000256" key="8">
    <source>
        <dbReference type="ARBA" id="ARBA00030592"/>
    </source>
</evidence>
<evidence type="ECO:0000256" key="7">
    <source>
        <dbReference type="ARBA" id="ARBA00022842"/>
    </source>
</evidence>
<keyword evidence="14" id="KW-1185">Reference proteome</keyword>
<keyword evidence="5 10" id="KW-0547">Nucleotide-binding</keyword>
<dbReference type="NCBIfam" id="TIGR01499">
    <property type="entry name" value="folC"/>
    <property type="match status" value="1"/>
</dbReference>
<evidence type="ECO:0000256" key="9">
    <source>
        <dbReference type="ARBA" id="ARBA00047493"/>
    </source>
</evidence>
<dbReference type="PIRSF" id="PIRSF001563">
    <property type="entry name" value="Folylpolyglu_synth"/>
    <property type="match status" value="1"/>
</dbReference>
<feature type="domain" description="Mur ligase C-terminal" evidence="11">
    <location>
        <begin position="300"/>
        <end position="417"/>
    </location>
</feature>
<dbReference type="PANTHER" id="PTHR11136">
    <property type="entry name" value="FOLYLPOLYGLUTAMATE SYNTHASE-RELATED"/>
    <property type="match status" value="1"/>
</dbReference>
<dbReference type="Proteomes" id="UP001596142">
    <property type="component" value="Unassembled WGS sequence"/>
</dbReference>
<comment type="caution">
    <text evidence="13">The sequence shown here is derived from an EMBL/GenBank/DDBJ whole genome shotgun (WGS) entry which is preliminary data.</text>
</comment>
<keyword evidence="6 10" id="KW-0067">ATP-binding</keyword>
<evidence type="ECO:0000256" key="3">
    <source>
        <dbReference type="ARBA" id="ARBA00022598"/>
    </source>
</evidence>
<dbReference type="EMBL" id="JBHSOZ010000003">
    <property type="protein sequence ID" value="MFC5712670.1"/>
    <property type="molecule type" value="Genomic_DNA"/>
</dbReference>
<name>A0ABW0YMM0_9BACI</name>
<dbReference type="Gene3D" id="3.40.1190.10">
    <property type="entry name" value="Mur-like, catalytic domain"/>
    <property type="match status" value="1"/>
</dbReference>
<keyword evidence="7" id="KW-0460">Magnesium</keyword>
<evidence type="ECO:0000259" key="12">
    <source>
        <dbReference type="Pfam" id="PF08245"/>
    </source>
</evidence>
<feature type="domain" description="Mur ligase central" evidence="12">
    <location>
        <begin position="45"/>
        <end position="272"/>
    </location>
</feature>
<evidence type="ECO:0000256" key="6">
    <source>
        <dbReference type="ARBA" id="ARBA00022840"/>
    </source>
</evidence>
<evidence type="ECO:0000256" key="4">
    <source>
        <dbReference type="ARBA" id="ARBA00022723"/>
    </source>
</evidence>
<evidence type="ECO:0000256" key="2">
    <source>
        <dbReference type="ARBA" id="ARBA00013025"/>
    </source>
</evidence>
<accession>A0ABW0YMM0</accession>
<evidence type="ECO:0000256" key="1">
    <source>
        <dbReference type="ARBA" id="ARBA00008276"/>
    </source>
</evidence>
<proteinExistence type="inferred from homology"/>
<dbReference type="RefSeq" id="WP_385939876.1">
    <property type="nucleotide sequence ID" value="NZ_JBHSOZ010000003.1"/>
</dbReference>
<dbReference type="InterPro" id="IPR001645">
    <property type="entry name" value="Folylpolyglutamate_synth"/>
</dbReference>
<keyword evidence="4" id="KW-0479">Metal-binding</keyword>
<dbReference type="GO" id="GO:0016874">
    <property type="term" value="F:ligase activity"/>
    <property type="evidence" value="ECO:0007669"/>
    <property type="project" value="UniProtKB-KW"/>
</dbReference>
<dbReference type="Pfam" id="PF02875">
    <property type="entry name" value="Mur_ligase_C"/>
    <property type="match status" value="1"/>
</dbReference>